<sequence length="79" mass="9140">MANTRKVLTIECHRVLAVCGNGMETAMNFVATHILPRSVEYATRDVIWEPIVELQNLLQGHYYGQPVYKYVYLRRVGEI</sequence>
<dbReference type="Proteomes" id="UP000054636">
    <property type="component" value="Unassembled WGS sequence"/>
</dbReference>
<reference evidence="1 2" key="1">
    <citation type="submission" date="2015-11" db="EMBL/GenBank/DDBJ databases">
        <title>Genomes and virulence difference between two physiological races of Phytophthora nicotianae.</title>
        <authorList>
            <person name="Liu H."/>
            <person name="Ma X."/>
            <person name="Yu H."/>
            <person name="Fang D."/>
            <person name="Li Y."/>
            <person name="Wang X."/>
            <person name="Wang W."/>
            <person name="Dong Y."/>
            <person name="Xiao B."/>
        </authorList>
    </citation>
    <scope>NUCLEOTIDE SEQUENCE [LARGE SCALE GENOMIC DNA]</scope>
    <source>
        <strain evidence="2">race 1</strain>
    </source>
</reference>
<dbReference type="EMBL" id="LNFP01000150">
    <property type="protein sequence ID" value="KUF96632.1"/>
    <property type="molecule type" value="Genomic_DNA"/>
</dbReference>
<proteinExistence type="predicted"/>
<gene>
    <name evidence="1" type="ORF">AM588_10007141</name>
</gene>
<accession>A0A0W8DK32</accession>
<dbReference type="AlphaFoldDB" id="A0A0W8DK32"/>
<evidence type="ECO:0000313" key="2">
    <source>
        <dbReference type="Proteomes" id="UP000054636"/>
    </source>
</evidence>
<organism evidence="1 2">
    <name type="scientific">Phytophthora nicotianae</name>
    <name type="common">Potato buckeye rot agent</name>
    <name type="synonym">Phytophthora parasitica</name>
    <dbReference type="NCBI Taxonomy" id="4792"/>
    <lineage>
        <taxon>Eukaryota</taxon>
        <taxon>Sar</taxon>
        <taxon>Stramenopiles</taxon>
        <taxon>Oomycota</taxon>
        <taxon>Peronosporomycetes</taxon>
        <taxon>Peronosporales</taxon>
        <taxon>Peronosporaceae</taxon>
        <taxon>Phytophthora</taxon>
    </lineage>
</organism>
<name>A0A0W8DK32_PHYNI</name>
<evidence type="ECO:0000313" key="1">
    <source>
        <dbReference type="EMBL" id="KUF96632.1"/>
    </source>
</evidence>
<protein>
    <submittedName>
        <fullName evidence="1">Uncharacterized protein</fullName>
    </submittedName>
</protein>
<comment type="caution">
    <text evidence="1">The sequence shown here is derived from an EMBL/GenBank/DDBJ whole genome shotgun (WGS) entry which is preliminary data.</text>
</comment>